<reference evidence="3" key="1">
    <citation type="journal article" date="2019" name="Curr. Biol.">
        <title>Genome Sequence of Striga asiatica Provides Insight into the Evolution of Plant Parasitism.</title>
        <authorList>
            <person name="Yoshida S."/>
            <person name="Kim S."/>
            <person name="Wafula E.K."/>
            <person name="Tanskanen J."/>
            <person name="Kim Y.M."/>
            <person name="Honaas L."/>
            <person name="Yang Z."/>
            <person name="Spallek T."/>
            <person name="Conn C.E."/>
            <person name="Ichihashi Y."/>
            <person name="Cheong K."/>
            <person name="Cui S."/>
            <person name="Der J.P."/>
            <person name="Gundlach H."/>
            <person name="Jiao Y."/>
            <person name="Hori C."/>
            <person name="Ishida J.K."/>
            <person name="Kasahara H."/>
            <person name="Kiba T."/>
            <person name="Kim M.S."/>
            <person name="Koo N."/>
            <person name="Laohavisit A."/>
            <person name="Lee Y.H."/>
            <person name="Lumba S."/>
            <person name="McCourt P."/>
            <person name="Mortimer J.C."/>
            <person name="Mutuku J.M."/>
            <person name="Nomura T."/>
            <person name="Sasaki-Sekimoto Y."/>
            <person name="Seto Y."/>
            <person name="Wang Y."/>
            <person name="Wakatake T."/>
            <person name="Sakakibara H."/>
            <person name="Demura T."/>
            <person name="Yamaguchi S."/>
            <person name="Yoneyama K."/>
            <person name="Manabe R.I."/>
            <person name="Nelson D.C."/>
            <person name="Schulman A.H."/>
            <person name="Timko M.P."/>
            <person name="dePamphilis C.W."/>
            <person name="Choi D."/>
            <person name="Shirasu K."/>
        </authorList>
    </citation>
    <scope>NUCLEOTIDE SEQUENCE [LARGE SCALE GENOMIC DNA]</scope>
    <source>
        <strain evidence="3">cv. UVA1</strain>
    </source>
</reference>
<feature type="compositionally biased region" description="Basic and acidic residues" evidence="1">
    <location>
        <begin position="33"/>
        <end position="71"/>
    </location>
</feature>
<protein>
    <submittedName>
        <fullName evidence="2">Nucleoporin interacting component family protein</fullName>
    </submittedName>
</protein>
<gene>
    <name evidence="2" type="ORF">STAS_20965</name>
</gene>
<keyword evidence="3" id="KW-1185">Reference proteome</keyword>
<feature type="region of interest" description="Disordered" evidence="1">
    <location>
        <begin position="27"/>
        <end position="85"/>
    </location>
</feature>
<sequence length="141" mass="16463">MKMMSPMCMSLSMQMPVRKEAFIFFKKKKKKKREEERENVKQEEKGRTMRNVKREGGERMKREEKRERDSNETPTLPNKATDNLNLVTATFDPGVEASLRLPASEFPPLSSNLTLLSKRLRVRNRQGELRSRATLPARLLL</sequence>
<accession>A0A5A7QFI9</accession>
<name>A0A5A7QFI9_STRAF</name>
<evidence type="ECO:0000313" key="3">
    <source>
        <dbReference type="Proteomes" id="UP000325081"/>
    </source>
</evidence>
<dbReference type="Proteomes" id="UP000325081">
    <property type="component" value="Unassembled WGS sequence"/>
</dbReference>
<comment type="caution">
    <text evidence="2">The sequence shown here is derived from an EMBL/GenBank/DDBJ whole genome shotgun (WGS) entry which is preliminary data.</text>
</comment>
<proteinExistence type="predicted"/>
<evidence type="ECO:0000256" key="1">
    <source>
        <dbReference type="SAM" id="MobiDB-lite"/>
    </source>
</evidence>
<dbReference type="EMBL" id="BKCP01006848">
    <property type="protein sequence ID" value="GER44079.1"/>
    <property type="molecule type" value="Genomic_DNA"/>
</dbReference>
<dbReference type="AlphaFoldDB" id="A0A5A7QFI9"/>
<evidence type="ECO:0000313" key="2">
    <source>
        <dbReference type="EMBL" id="GER44079.1"/>
    </source>
</evidence>
<feature type="compositionally biased region" description="Polar residues" evidence="1">
    <location>
        <begin position="72"/>
        <end position="85"/>
    </location>
</feature>
<organism evidence="2 3">
    <name type="scientific">Striga asiatica</name>
    <name type="common">Asiatic witchweed</name>
    <name type="synonym">Buchnera asiatica</name>
    <dbReference type="NCBI Taxonomy" id="4170"/>
    <lineage>
        <taxon>Eukaryota</taxon>
        <taxon>Viridiplantae</taxon>
        <taxon>Streptophyta</taxon>
        <taxon>Embryophyta</taxon>
        <taxon>Tracheophyta</taxon>
        <taxon>Spermatophyta</taxon>
        <taxon>Magnoliopsida</taxon>
        <taxon>eudicotyledons</taxon>
        <taxon>Gunneridae</taxon>
        <taxon>Pentapetalae</taxon>
        <taxon>asterids</taxon>
        <taxon>lamiids</taxon>
        <taxon>Lamiales</taxon>
        <taxon>Orobanchaceae</taxon>
        <taxon>Buchnereae</taxon>
        <taxon>Striga</taxon>
    </lineage>
</organism>